<feature type="non-terminal residue" evidence="2">
    <location>
        <position position="1"/>
    </location>
</feature>
<evidence type="ECO:0000313" key="3">
    <source>
        <dbReference type="Proteomes" id="UP000499080"/>
    </source>
</evidence>
<comment type="caution">
    <text evidence="2">The sequence shown here is derived from an EMBL/GenBank/DDBJ whole genome shotgun (WGS) entry which is preliminary data.</text>
</comment>
<evidence type="ECO:0000256" key="1">
    <source>
        <dbReference type="SAM" id="MobiDB-lite"/>
    </source>
</evidence>
<reference evidence="2 3" key="1">
    <citation type="journal article" date="2019" name="Sci. Rep.">
        <title>Orb-weaving spider Araneus ventricosus genome elucidates the spidroin gene catalogue.</title>
        <authorList>
            <person name="Kono N."/>
            <person name="Nakamura H."/>
            <person name="Ohtoshi R."/>
            <person name="Moran D.A.P."/>
            <person name="Shinohara A."/>
            <person name="Yoshida Y."/>
            <person name="Fujiwara M."/>
            <person name="Mori M."/>
            <person name="Tomita M."/>
            <person name="Arakawa K."/>
        </authorList>
    </citation>
    <scope>NUCLEOTIDE SEQUENCE [LARGE SCALE GENOMIC DNA]</scope>
</reference>
<sequence>EHEGLFGRTDTRIYGTSVQMTRTTPTSSPQTSTPPTGGRLAIIYDLKCNRPSHGGSSVESGFRTLGSYG</sequence>
<dbReference type="AlphaFoldDB" id="A0A4Y2MK59"/>
<proteinExistence type="predicted"/>
<evidence type="ECO:0000313" key="2">
    <source>
        <dbReference type="EMBL" id="GBN26949.1"/>
    </source>
</evidence>
<dbReference type="Proteomes" id="UP000499080">
    <property type="component" value="Unassembled WGS sequence"/>
</dbReference>
<name>A0A4Y2MK59_ARAVE</name>
<feature type="compositionally biased region" description="Low complexity" evidence="1">
    <location>
        <begin position="21"/>
        <end position="36"/>
    </location>
</feature>
<accession>A0A4Y2MK59</accession>
<feature type="compositionally biased region" description="Basic and acidic residues" evidence="1">
    <location>
        <begin position="1"/>
        <end position="11"/>
    </location>
</feature>
<keyword evidence="3" id="KW-1185">Reference proteome</keyword>
<feature type="region of interest" description="Disordered" evidence="1">
    <location>
        <begin position="1"/>
        <end position="38"/>
    </location>
</feature>
<dbReference type="EMBL" id="BGPR01123443">
    <property type="protein sequence ID" value="GBN26949.1"/>
    <property type="molecule type" value="Genomic_DNA"/>
</dbReference>
<protein>
    <submittedName>
        <fullName evidence="2">Uncharacterized protein</fullName>
    </submittedName>
</protein>
<gene>
    <name evidence="2" type="ORF">AVEN_22336_1</name>
</gene>
<organism evidence="2 3">
    <name type="scientific">Araneus ventricosus</name>
    <name type="common">Orbweaver spider</name>
    <name type="synonym">Epeira ventricosa</name>
    <dbReference type="NCBI Taxonomy" id="182803"/>
    <lineage>
        <taxon>Eukaryota</taxon>
        <taxon>Metazoa</taxon>
        <taxon>Ecdysozoa</taxon>
        <taxon>Arthropoda</taxon>
        <taxon>Chelicerata</taxon>
        <taxon>Arachnida</taxon>
        <taxon>Araneae</taxon>
        <taxon>Araneomorphae</taxon>
        <taxon>Entelegynae</taxon>
        <taxon>Araneoidea</taxon>
        <taxon>Araneidae</taxon>
        <taxon>Araneus</taxon>
    </lineage>
</organism>